<protein>
    <submittedName>
        <fullName evidence="2">Uncharacterized protein</fullName>
    </submittedName>
</protein>
<reference evidence="2 3" key="2">
    <citation type="journal article" date="2022" name="Mol. Biol. Evol.">
        <title>Comparative Genomics Reveals Insights into the Divergent Evolution of Astigmatic Mites and Household Pest Adaptations.</title>
        <authorList>
            <person name="Xiong Q."/>
            <person name="Wan A.T."/>
            <person name="Liu X."/>
            <person name="Fung C.S."/>
            <person name="Xiao X."/>
            <person name="Malainual N."/>
            <person name="Hou J."/>
            <person name="Wang L."/>
            <person name="Wang M."/>
            <person name="Yang K.Y."/>
            <person name="Cui Y."/>
            <person name="Leung E.L."/>
            <person name="Nong W."/>
            <person name="Shin S.K."/>
            <person name="Au S.W."/>
            <person name="Jeong K.Y."/>
            <person name="Chew F.T."/>
            <person name="Hui J.H."/>
            <person name="Leung T.F."/>
            <person name="Tungtrongchitr A."/>
            <person name="Zhong N."/>
            <person name="Liu Z."/>
            <person name="Tsui S.K."/>
        </authorList>
    </citation>
    <scope>NUCLEOTIDE SEQUENCE [LARGE SCALE GENOMIC DNA]</scope>
    <source>
        <strain evidence="2">Derp</strain>
    </source>
</reference>
<evidence type="ECO:0000256" key="1">
    <source>
        <dbReference type="SAM" id="MobiDB-lite"/>
    </source>
</evidence>
<evidence type="ECO:0000313" key="3">
    <source>
        <dbReference type="Proteomes" id="UP000887458"/>
    </source>
</evidence>
<organism evidence="2 3">
    <name type="scientific">Dermatophagoides pteronyssinus</name>
    <name type="common">European house dust mite</name>
    <dbReference type="NCBI Taxonomy" id="6956"/>
    <lineage>
        <taxon>Eukaryota</taxon>
        <taxon>Metazoa</taxon>
        <taxon>Ecdysozoa</taxon>
        <taxon>Arthropoda</taxon>
        <taxon>Chelicerata</taxon>
        <taxon>Arachnida</taxon>
        <taxon>Acari</taxon>
        <taxon>Acariformes</taxon>
        <taxon>Sarcoptiformes</taxon>
        <taxon>Astigmata</taxon>
        <taxon>Psoroptidia</taxon>
        <taxon>Analgoidea</taxon>
        <taxon>Pyroglyphidae</taxon>
        <taxon>Dermatophagoidinae</taxon>
        <taxon>Dermatophagoides</taxon>
    </lineage>
</organism>
<feature type="compositionally biased region" description="Polar residues" evidence="1">
    <location>
        <begin position="48"/>
        <end position="66"/>
    </location>
</feature>
<proteinExistence type="predicted"/>
<dbReference type="Proteomes" id="UP000887458">
    <property type="component" value="Unassembled WGS sequence"/>
</dbReference>
<reference evidence="2 3" key="1">
    <citation type="journal article" date="2018" name="J. Allergy Clin. Immunol.">
        <title>High-quality assembly of Dermatophagoides pteronyssinus genome and transcriptome reveals a wide range of novel allergens.</title>
        <authorList>
            <person name="Liu X.Y."/>
            <person name="Yang K.Y."/>
            <person name="Wang M.Q."/>
            <person name="Kwok J.S."/>
            <person name="Zeng X."/>
            <person name="Yang Z."/>
            <person name="Xiao X.J."/>
            <person name="Lau C.P."/>
            <person name="Li Y."/>
            <person name="Huang Z.M."/>
            <person name="Ba J.G."/>
            <person name="Yim A.K."/>
            <person name="Ouyang C.Y."/>
            <person name="Ngai S.M."/>
            <person name="Chan T.F."/>
            <person name="Leung E.L."/>
            <person name="Liu L."/>
            <person name="Liu Z.G."/>
            <person name="Tsui S.K."/>
        </authorList>
    </citation>
    <scope>NUCLEOTIDE SEQUENCE [LARGE SCALE GENOMIC DNA]</scope>
    <source>
        <strain evidence="2">Derp</strain>
    </source>
</reference>
<evidence type="ECO:0000313" key="2">
    <source>
        <dbReference type="EMBL" id="KAH9419260.1"/>
    </source>
</evidence>
<sequence length="73" mass="8443">MAYRTVSKSCVTVLTQIEPLHTNIQIKQLKFRSRNNIFTPDTDTFKNTFTDSHTPTQNSVHVPTQHKTPHIYS</sequence>
<dbReference type="EMBL" id="NJHN03000060">
    <property type="protein sequence ID" value="KAH9419260.1"/>
    <property type="molecule type" value="Genomic_DNA"/>
</dbReference>
<keyword evidence="3" id="KW-1185">Reference proteome</keyword>
<feature type="region of interest" description="Disordered" evidence="1">
    <location>
        <begin position="48"/>
        <end position="73"/>
    </location>
</feature>
<comment type="caution">
    <text evidence="2">The sequence shown here is derived from an EMBL/GenBank/DDBJ whole genome shotgun (WGS) entry which is preliminary data.</text>
</comment>
<accession>A0ABQ8JA41</accession>
<gene>
    <name evidence="2" type="ORF">DERP_005767</name>
</gene>
<name>A0ABQ8JA41_DERPT</name>